<keyword evidence="3" id="KW-0815">Transposition</keyword>
<dbReference type="KEGG" id="ccm:Ccan_18210"/>
<dbReference type="Proteomes" id="UP000008895">
    <property type="component" value="Chromosome"/>
</dbReference>
<reference evidence="6 13" key="1">
    <citation type="journal article" date="2011" name="J. Bacteriol.">
        <title>Complete genome sequence of the dog commensal and human pathogen Capnocytophaga canimorsus strain 5.</title>
        <authorList>
            <person name="Manfredi P."/>
            <person name="Pagni M."/>
            <person name="Cornelis G.R."/>
        </authorList>
    </citation>
    <scope>NUCLEOTIDE SEQUENCE [LARGE SCALE GENOMIC DNA]</scope>
    <source>
        <strain evidence="13">5</strain>
        <strain evidence="6">Cc5</strain>
    </source>
</reference>
<name>F9YPY6_CAPCC</name>
<evidence type="ECO:0000256" key="2">
    <source>
        <dbReference type="ARBA" id="ARBA00010961"/>
    </source>
</evidence>
<comment type="similarity">
    <text evidence="2">Belongs to the transposase mutator family.</text>
</comment>
<evidence type="ECO:0000313" key="7">
    <source>
        <dbReference type="EMBL" id="AEK22464.1"/>
    </source>
</evidence>
<reference evidence="6" key="2">
    <citation type="journal article" date="2011" name="Mol. Microbiol.">
        <title>The genome and surface proteome of Capnocytophaga canimorsus reveal a key role of glycan foraging systems in host glycoproteins deglycosylation.</title>
        <authorList>
            <person name="Manfredi P."/>
            <person name="Renzi F."/>
            <person name="Mally M."/>
            <person name="Sauteur L."/>
            <person name="Schmaler M."/>
            <person name="Moes S."/>
            <person name="Jeno P."/>
            <person name="Cornelis G.R."/>
        </authorList>
    </citation>
    <scope>NUCLEOTIDE SEQUENCE</scope>
    <source>
        <strain evidence="6">Cc5</strain>
    </source>
</reference>
<dbReference type="eggNOG" id="COG3677">
    <property type="taxonomic scope" value="Bacteria"/>
</dbReference>
<dbReference type="STRING" id="860228.Ccan_01090"/>
<dbReference type="EMBL" id="CP002113">
    <property type="protein sequence ID" value="AEK22231.1"/>
    <property type="molecule type" value="Genomic_DNA"/>
</dbReference>
<dbReference type="GO" id="GO:0003677">
    <property type="term" value="F:DNA binding"/>
    <property type="evidence" value="ECO:0007669"/>
    <property type="project" value="UniProtKB-KW"/>
</dbReference>
<keyword evidence="4" id="KW-0238">DNA-binding</keyword>
<dbReference type="HOGENOM" id="CLU_078214_2_0_10"/>
<dbReference type="EMBL" id="CP002113">
    <property type="protein sequence ID" value="AEK22464.1"/>
    <property type="molecule type" value="Genomic_DNA"/>
</dbReference>
<evidence type="ECO:0000313" key="11">
    <source>
        <dbReference type="EMBL" id="AEK23937.1"/>
    </source>
</evidence>
<keyword evidence="5" id="KW-0233">DNA recombination</keyword>
<evidence type="ECO:0000256" key="3">
    <source>
        <dbReference type="ARBA" id="ARBA00022578"/>
    </source>
</evidence>
<dbReference type="GO" id="GO:0006313">
    <property type="term" value="P:DNA transposition"/>
    <property type="evidence" value="ECO:0007669"/>
    <property type="project" value="InterPro"/>
</dbReference>
<dbReference type="AlphaFoldDB" id="F9YPY6"/>
<dbReference type="KEGG" id="ccm:Ccan_01090"/>
<dbReference type="KEGG" id="ccm:Ccan_14280"/>
<dbReference type="KEGG" id="ccm:Ccan_16390"/>
<dbReference type="EMBL" id="CP002113">
    <property type="protein sequence ID" value="AEK23741.1"/>
    <property type="molecule type" value="Genomic_DNA"/>
</dbReference>
<evidence type="ECO:0000313" key="12">
    <source>
        <dbReference type="EMBL" id="AEK24481.1"/>
    </source>
</evidence>
<dbReference type="EMBL" id="CP002113">
    <property type="protein sequence ID" value="AEK24481.1"/>
    <property type="molecule type" value="Genomic_DNA"/>
</dbReference>
<evidence type="ECO:0000256" key="4">
    <source>
        <dbReference type="ARBA" id="ARBA00023125"/>
    </source>
</evidence>
<dbReference type="KEGG" id="ccm:Ccan_16250"/>
<evidence type="ECO:0000313" key="8">
    <source>
        <dbReference type="EMBL" id="AEK23544.1"/>
    </source>
</evidence>
<dbReference type="EMBL" id="CP002113">
    <property type="protein sequence ID" value="AEK23544.1"/>
    <property type="molecule type" value="Genomic_DNA"/>
</dbReference>
<dbReference type="RefSeq" id="WP_013996226.1">
    <property type="nucleotide sequence ID" value="NC_015846.1"/>
</dbReference>
<evidence type="ECO:0000256" key="1">
    <source>
        <dbReference type="ARBA" id="ARBA00002190"/>
    </source>
</evidence>
<evidence type="ECO:0000313" key="9">
    <source>
        <dbReference type="EMBL" id="AEK23741.1"/>
    </source>
</evidence>
<evidence type="ECO:0000256" key="5">
    <source>
        <dbReference type="ARBA" id="ARBA00023172"/>
    </source>
</evidence>
<dbReference type="InterPro" id="IPR001207">
    <property type="entry name" value="Transposase_mutator"/>
</dbReference>
<proteinExistence type="inferred from homology"/>
<organism evidence="6 13">
    <name type="scientific">Capnocytophaga canimorsus (strain 5)</name>
    <dbReference type="NCBI Taxonomy" id="860228"/>
    <lineage>
        <taxon>Bacteria</taxon>
        <taxon>Pseudomonadati</taxon>
        <taxon>Bacteroidota</taxon>
        <taxon>Flavobacteriia</taxon>
        <taxon>Flavobacteriales</taxon>
        <taxon>Flavobacteriaceae</taxon>
        <taxon>Capnocytophaga</taxon>
    </lineage>
</organism>
<evidence type="ECO:0008006" key="14">
    <source>
        <dbReference type="Google" id="ProtNLM"/>
    </source>
</evidence>
<dbReference type="EMBL" id="CP002113">
    <property type="protein sequence ID" value="AEK23937.1"/>
    <property type="molecule type" value="Genomic_DNA"/>
</dbReference>
<dbReference type="Pfam" id="PF00872">
    <property type="entry name" value="Transposase_mut"/>
    <property type="match status" value="1"/>
</dbReference>
<dbReference type="KEGG" id="ccm:Ccan_03420"/>
<evidence type="ECO:0000313" key="6">
    <source>
        <dbReference type="EMBL" id="AEK22231.1"/>
    </source>
</evidence>
<dbReference type="GO" id="GO:0004803">
    <property type="term" value="F:transposase activity"/>
    <property type="evidence" value="ECO:0007669"/>
    <property type="project" value="InterPro"/>
</dbReference>
<dbReference type="EMBL" id="CP002113">
    <property type="protein sequence ID" value="AEK23755.1"/>
    <property type="molecule type" value="Genomic_DNA"/>
</dbReference>
<comment type="function">
    <text evidence="1">Required for the transposition of the insertion element.</text>
</comment>
<accession>F9YPY6</accession>
<evidence type="ECO:0000313" key="10">
    <source>
        <dbReference type="EMBL" id="AEK23755.1"/>
    </source>
</evidence>
<gene>
    <name evidence="6" type="ordered locus">Ccan_01090</name>
    <name evidence="7" type="ordered locus">Ccan_03420</name>
    <name evidence="8" type="ordered locus">Ccan_14280</name>
    <name evidence="9" type="ordered locus">Ccan_16250</name>
    <name evidence="10" type="ordered locus">Ccan_16390</name>
    <name evidence="11" type="ordered locus">Ccan_18210</name>
    <name evidence="12" type="ordered locus">Ccan_23670</name>
</gene>
<dbReference type="KEGG" id="ccm:Ccan_23670"/>
<protein>
    <recommendedName>
        <fullName evidence="14">Transposase, Mutator family</fullName>
    </recommendedName>
</protein>
<sequence length="245" mass="28737">MAQKYGCSLKTIQRKIDRYNIENQEKTSRKVIVLMDTTYWGRTFGVMLFKDAITKENLLKYFVKNETNALYVQGIKELQNKGFQIAAIVCDGRKGLLKSFGAIPVQMCQFHQSEIIRRYLTKKPKLKAGQELKEIVDLMTITDKESFEGALGEWFEKWEDFLNERSVNPLKNKTFYKHKKLRSAYRSLKTNLPWLFTWYDHIELNIPNTTNAIDGHFADLKNKLRNHNGLSIIRKKKFIEGFLKA</sequence>
<keyword evidence="13" id="KW-1185">Reference proteome</keyword>
<evidence type="ECO:0000313" key="13">
    <source>
        <dbReference type="Proteomes" id="UP000008895"/>
    </source>
</evidence>